<dbReference type="RefSeq" id="WP_378297323.1">
    <property type="nucleotide sequence ID" value="NZ_JBHUHD010000004.1"/>
</dbReference>
<dbReference type="InterPro" id="IPR003346">
    <property type="entry name" value="Transposase_20"/>
</dbReference>
<evidence type="ECO:0000313" key="4">
    <source>
        <dbReference type="Proteomes" id="UP001597299"/>
    </source>
</evidence>
<evidence type="ECO:0000313" key="3">
    <source>
        <dbReference type="EMBL" id="MFD2143769.1"/>
    </source>
</evidence>
<reference evidence="4" key="1">
    <citation type="journal article" date="2019" name="Int. J. Syst. Evol. Microbiol.">
        <title>The Global Catalogue of Microorganisms (GCM) 10K type strain sequencing project: providing services to taxonomists for standard genome sequencing and annotation.</title>
        <authorList>
            <consortium name="The Broad Institute Genomics Platform"/>
            <consortium name="The Broad Institute Genome Sequencing Center for Infectious Disease"/>
            <person name="Wu L."/>
            <person name="Ma J."/>
        </authorList>
    </citation>
    <scope>NUCLEOTIDE SEQUENCE [LARGE SCALE GENOMIC DNA]</scope>
    <source>
        <strain evidence="4">CCM 7435</strain>
    </source>
</reference>
<sequence>MAIPGVGPVTSRAFVSTIDVPARFKTSKAVGPSLGLTPVLHQSGESYRIGRISRRPPRESDCSVSFYGSHAGRATRLIPKRKADPREAVGKEHLNALDPSRPNREEPKFHAETHNKPRSRS</sequence>
<organism evidence="3 4">
    <name type="scientific">Ancylobacter oerskovii</name>
    <dbReference type="NCBI Taxonomy" id="459519"/>
    <lineage>
        <taxon>Bacteria</taxon>
        <taxon>Pseudomonadati</taxon>
        <taxon>Pseudomonadota</taxon>
        <taxon>Alphaproteobacteria</taxon>
        <taxon>Hyphomicrobiales</taxon>
        <taxon>Xanthobacteraceae</taxon>
        <taxon>Ancylobacter</taxon>
    </lineage>
</organism>
<evidence type="ECO:0000259" key="2">
    <source>
        <dbReference type="Pfam" id="PF02371"/>
    </source>
</evidence>
<gene>
    <name evidence="3" type="ORF">ACFSNC_25770</name>
</gene>
<proteinExistence type="predicted"/>
<evidence type="ECO:0000256" key="1">
    <source>
        <dbReference type="SAM" id="MobiDB-lite"/>
    </source>
</evidence>
<name>A0ABW4Z573_9HYPH</name>
<protein>
    <submittedName>
        <fullName evidence="3">Transposase</fullName>
    </submittedName>
</protein>
<accession>A0ABW4Z573</accession>
<comment type="caution">
    <text evidence="3">The sequence shown here is derived from an EMBL/GenBank/DDBJ whole genome shotgun (WGS) entry which is preliminary data.</text>
</comment>
<feature type="domain" description="Transposase IS116/IS110/IS902 C-terminal" evidence="2">
    <location>
        <begin position="1"/>
        <end position="55"/>
    </location>
</feature>
<feature type="compositionally biased region" description="Basic and acidic residues" evidence="1">
    <location>
        <begin position="81"/>
        <end position="115"/>
    </location>
</feature>
<keyword evidence="4" id="KW-1185">Reference proteome</keyword>
<feature type="region of interest" description="Disordered" evidence="1">
    <location>
        <begin position="75"/>
        <end position="121"/>
    </location>
</feature>
<dbReference type="EMBL" id="JBHUHD010000004">
    <property type="protein sequence ID" value="MFD2143769.1"/>
    <property type="molecule type" value="Genomic_DNA"/>
</dbReference>
<dbReference type="Proteomes" id="UP001597299">
    <property type="component" value="Unassembled WGS sequence"/>
</dbReference>
<dbReference type="Pfam" id="PF02371">
    <property type="entry name" value="Transposase_20"/>
    <property type="match status" value="1"/>
</dbReference>